<dbReference type="NCBIfam" id="TIGR02890">
    <property type="entry name" value="bacill_yteA"/>
    <property type="match status" value="1"/>
</dbReference>
<dbReference type="InterPro" id="IPR037187">
    <property type="entry name" value="DnaK_N"/>
</dbReference>
<proteinExistence type="predicted"/>
<feature type="compositionally biased region" description="Basic and acidic residues" evidence="5">
    <location>
        <begin position="21"/>
        <end position="34"/>
    </location>
</feature>
<evidence type="ECO:0000256" key="3">
    <source>
        <dbReference type="ARBA" id="ARBA00022833"/>
    </source>
</evidence>
<dbReference type="PROSITE" id="PS51128">
    <property type="entry name" value="ZF_DKSA_2"/>
    <property type="match status" value="1"/>
</dbReference>
<dbReference type="Pfam" id="PF01258">
    <property type="entry name" value="zf-dskA_traR"/>
    <property type="match status" value="1"/>
</dbReference>
<comment type="caution">
    <text evidence="7">The sequence shown here is derived from an EMBL/GenBank/DDBJ whole genome shotgun (WGS) entry which is preliminary data.</text>
</comment>
<evidence type="ECO:0000313" key="7">
    <source>
        <dbReference type="EMBL" id="KIL77867.1"/>
    </source>
</evidence>
<evidence type="ECO:0000256" key="1">
    <source>
        <dbReference type="ARBA" id="ARBA00022723"/>
    </source>
</evidence>
<evidence type="ECO:0000256" key="5">
    <source>
        <dbReference type="SAM" id="MobiDB-lite"/>
    </source>
</evidence>
<evidence type="ECO:0000256" key="4">
    <source>
        <dbReference type="PROSITE-ProRule" id="PRU00510"/>
    </source>
</evidence>
<evidence type="ECO:0000313" key="8">
    <source>
        <dbReference type="Proteomes" id="UP000031982"/>
    </source>
</evidence>
<evidence type="ECO:0000259" key="6">
    <source>
        <dbReference type="Pfam" id="PF01258"/>
    </source>
</evidence>
<dbReference type="Gene3D" id="1.20.120.910">
    <property type="entry name" value="DksA, coiled-coil domain"/>
    <property type="match status" value="1"/>
</dbReference>
<evidence type="ECO:0000256" key="2">
    <source>
        <dbReference type="ARBA" id="ARBA00022771"/>
    </source>
</evidence>
<dbReference type="EMBL" id="JXLP01000012">
    <property type="protein sequence ID" value="KIL77867.1"/>
    <property type="molecule type" value="Genomic_DNA"/>
</dbReference>
<name>A0ABR5ASY6_BACBA</name>
<keyword evidence="3" id="KW-0862">Zinc</keyword>
<feature type="region of interest" description="Disordered" evidence="5">
    <location>
        <begin position="21"/>
        <end position="53"/>
    </location>
</feature>
<sequence length="249" mass="28668">MLSNQQLRSLKNDLLIQKEQLLHHTDREGTEKEAGSQQETTGELSMYDNHPADIATELYEREKNQALSEHHESELKKVERALERMNDGRYGKCLECGKDISFDRLQAVPASLYCIEHTPERTIAADRPVEEKILQPGINGRFQHEDAEIKDYGDSFKEAANYGTSETPSDFMEGQRTYNDLYEDMEETGEGVTEDYENFTATDAKGENNGFYRSSKEQLYAEELEEEQIESPLGDIPYKEKDSYLKEKK</sequence>
<dbReference type="PANTHER" id="PTHR33823:SF4">
    <property type="entry name" value="GENERAL STRESS PROTEIN 16O"/>
    <property type="match status" value="1"/>
</dbReference>
<feature type="region of interest" description="Disordered" evidence="5">
    <location>
        <begin position="225"/>
        <end position="249"/>
    </location>
</feature>
<feature type="compositionally biased region" description="Basic and acidic residues" evidence="5">
    <location>
        <begin position="237"/>
        <end position="249"/>
    </location>
</feature>
<reference evidence="7 8" key="1">
    <citation type="submission" date="2015-01" db="EMBL/GenBank/DDBJ databases">
        <title>Genome Assembly of Bacillus badius MTCC 1458.</title>
        <authorList>
            <person name="Verma A."/>
            <person name="Khatri I."/>
            <person name="Mual P."/>
            <person name="Subramanian S."/>
            <person name="Krishnamurthi S."/>
        </authorList>
    </citation>
    <scope>NUCLEOTIDE SEQUENCE [LARGE SCALE GENOMIC DNA]</scope>
    <source>
        <strain evidence="7 8">MTCC 1458</strain>
    </source>
</reference>
<keyword evidence="2" id="KW-0863">Zinc-finger</keyword>
<dbReference type="InterPro" id="IPR014240">
    <property type="entry name" value="YteA"/>
</dbReference>
<keyword evidence="1" id="KW-0479">Metal-binding</keyword>
<dbReference type="RefSeq" id="WP_041097899.1">
    <property type="nucleotide sequence ID" value="NZ_JARTHD010000070.1"/>
</dbReference>
<dbReference type="SUPFAM" id="SSF109635">
    <property type="entry name" value="DnaK suppressor protein DksA, alpha-hairpin domain"/>
    <property type="match status" value="1"/>
</dbReference>
<gene>
    <name evidence="7" type="ORF">SD77_1196</name>
</gene>
<dbReference type="SUPFAM" id="SSF57716">
    <property type="entry name" value="Glucocorticoid receptor-like (DNA-binding domain)"/>
    <property type="match status" value="1"/>
</dbReference>
<protein>
    <submittedName>
        <fullName evidence="7">DnaK suppressor protein</fullName>
    </submittedName>
</protein>
<feature type="domain" description="Zinc finger DksA/TraR C4-type" evidence="6">
    <location>
        <begin position="88"/>
        <end position="116"/>
    </location>
</feature>
<feature type="zinc finger region" description="dksA C4-type" evidence="4">
    <location>
        <begin position="93"/>
        <end position="117"/>
    </location>
</feature>
<accession>A0ABR5ASY6</accession>
<keyword evidence="8" id="KW-1185">Reference proteome</keyword>
<dbReference type="InterPro" id="IPR000962">
    <property type="entry name" value="Znf_DskA_TraR"/>
</dbReference>
<dbReference type="PANTHER" id="PTHR33823">
    <property type="entry name" value="RNA POLYMERASE-BINDING TRANSCRIPTION FACTOR DKSA-RELATED"/>
    <property type="match status" value="1"/>
</dbReference>
<organism evidence="7 8">
    <name type="scientific">Bacillus badius</name>
    <dbReference type="NCBI Taxonomy" id="1455"/>
    <lineage>
        <taxon>Bacteria</taxon>
        <taxon>Bacillati</taxon>
        <taxon>Bacillota</taxon>
        <taxon>Bacilli</taxon>
        <taxon>Bacillales</taxon>
        <taxon>Bacillaceae</taxon>
        <taxon>Pseudobacillus</taxon>
    </lineage>
</organism>
<dbReference type="Proteomes" id="UP000031982">
    <property type="component" value="Unassembled WGS sequence"/>
</dbReference>